<comment type="subcellular location">
    <subcellularLocation>
        <location evidence="2 12">Cell inner membrane</location>
        <topology evidence="2 12">Single-pass membrane protein</topology>
    </subcellularLocation>
</comment>
<sequence>MSYREYVIAAYAVFALMLAWDWIAPRLAVARQLRAARRLAARRAARSARNEGPTELGR</sequence>
<feature type="transmembrane region" description="Helical" evidence="12">
    <location>
        <begin position="6"/>
        <end position="24"/>
    </location>
</feature>
<evidence type="ECO:0000256" key="10">
    <source>
        <dbReference type="ARBA" id="ARBA00022989"/>
    </source>
</evidence>
<evidence type="ECO:0000256" key="7">
    <source>
        <dbReference type="ARBA" id="ARBA00022519"/>
    </source>
</evidence>
<evidence type="ECO:0000256" key="11">
    <source>
        <dbReference type="ARBA" id="ARBA00023136"/>
    </source>
</evidence>
<keyword evidence="11 12" id="KW-0472">Membrane</keyword>
<evidence type="ECO:0000313" key="14">
    <source>
        <dbReference type="Proteomes" id="UP000316584"/>
    </source>
</evidence>
<dbReference type="Pfam" id="PF04995">
    <property type="entry name" value="CcmD"/>
    <property type="match status" value="1"/>
</dbReference>
<accession>A0A518N6Z1</accession>
<comment type="function">
    <text evidence="1 12">Required for the export of heme to the periplasm for the biogenesis of c-type cytochromes.</text>
</comment>
<keyword evidence="10 12" id="KW-1133">Transmembrane helix</keyword>
<keyword evidence="8 12" id="KW-0812">Transmembrane</keyword>
<dbReference type="GO" id="GO:0017004">
    <property type="term" value="P:cytochrome complex assembly"/>
    <property type="evidence" value="ECO:0007669"/>
    <property type="project" value="UniProtKB-KW"/>
</dbReference>
<evidence type="ECO:0000256" key="2">
    <source>
        <dbReference type="ARBA" id="ARBA00004377"/>
    </source>
</evidence>
<dbReference type="GO" id="GO:0015886">
    <property type="term" value="P:heme transport"/>
    <property type="evidence" value="ECO:0007669"/>
    <property type="project" value="InterPro"/>
</dbReference>
<dbReference type="GO" id="GO:0005886">
    <property type="term" value="C:plasma membrane"/>
    <property type="evidence" value="ECO:0007669"/>
    <property type="project" value="UniProtKB-SubCell"/>
</dbReference>
<evidence type="ECO:0000256" key="1">
    <source>
        <dbReference type="ARBA" id="ARBA00002442"/>
    </source>
</evidence>
<comment type="similarity">
    <text evidence="3 12">Belongs to the CcmD/CycX/HelD family.</text>
</comment>
<evidence type="ECO:0000256" key="12">
    <source>
        <dbReference type="RuleBase" id="RU363101"/>
    </source>
</evidence>
<reference evidence="13 14" key="1">
    <citation type="submission" date="2019-07" db="EMBL/GenBank/DDBJ databases">
        <title>Full genome sequence of Luteimonas sp. Gr-4.</title>
        <authorList>
            <person name="Im W.-T."/>
        </authorList>
    </citation>
    <scope>NUCLEOTIDE SEQUENCE [LARGE SCALE GENOMIC DNA]</scope>
    <source>
        <strain evidence="13 14">Gr-4</strain>
    </source>
</reference>
<dbReference type="EMBL" id="CP042218">
    <property type="protein sequence ID" value="QDW67686.1"/>
    <property type="molecule type" value="Genomic_DNA"/>
</dbReference>
<dbReference type="AlphaFoldDB" id="A0A518N6Z1"/>
<keyword evidence="6 12" id="KW-1003">Cell membrane</keyword>
<dbReference type="RefSeq" id="WP_144893633.1">
    <property type="nucleotide sequence ID" value="NZ_CP042218.1"/>
</dbReference>
<dbReference type="Proteomes" id="UP000316584">
    <property type="component" value="Chromosome"/>
</dbReference>
<evidence type="ECO:0000256" key="5">
    <source>
        <dbReference type="ARBA" id="ARBA00022448"/>
    </source>
</evidence>
<keyword evidence="9 12" id="KW-0201">Cytochrome c-type biogenesis</keyword>
<evidence type="ECO:0000256" key="9">
    <source>
        <dbReference type="ARBA" id="ARBA00022748"/>
    </source>
</evidence>
<keyword evidence="14" id="KW-1185">Reference proteome</keyword>
<protein>
    <recommendedName>
        <fullName evidence="4 12">Heme exporter protein D</fullName>
    </recommendedName>
</protein>
<organism evidence="13 14">
    <name type="scientific">Luteimonas granuli</name>
    <dbReference type="NCBI Taxonomy" id="1176533"/>
    <lineage>
        <taxon>Bacteria</taxon>
        <taxon>Pseudomonadati</taxon>
        <taxon>Pseudomonadota</taxon>
        <taxon>Gammaproteobacteria</taxon>
        <taxon>Lysobacterales</taxon>
        <taxon>Lysobacteraceae</taxon>
        <taxon>Luteimonas</taxon>
    </lineage>
</organism>
<evidence type="ECO:0000256" key="8">
    <source>
        <dbReference type="ARBA" id="ARBA00022692"/>
    </source>
</evidence>
<evidence type="ECO:0000313" key="13">
    <source>
        <dbReference type="EMBL" id="QDW67686.1"/>
    </source>
</evidence>
<evidence type="ECO:0000256" key="6">
    <source>
        <dbReference type="ARBA" id="ARBA00022475"/>
    </source>
</evidence>
<evidence type="ECO:0000256" key="3">
    <source>
        <dbReference type="ARBA" id="ARBA00008741"/>
    </source>
</evidence>
<dbReference type="InterPro" id="IPR007078">
    <property type="entry name" value="Haem_export_protD_CcmD"/>
</dbReference>
<dbReference type="KEGG" id="lug:FPZ22_13040"/>
<keyword evidence="7 12" id="KW-0997">Cell inner membrane</keyword>
<keyword evidence="5 12" id="KW-0813">Transport</keyword>
<gene>
    <name evidence="13" type="primary">ccmD</name>
    <name evidence="13" type="ORF">FPZ22_13040</name>
</gene>
<evidence type="ECO:0000256" key="4">
    <source>
        <dbReference type="ARBA" id="ARBA00016461"/>
    </source>
</evidence>
<proteinExistence type="inferred from homology"/>
<name>A0A518N6Z1_9GAMM</name>